<feature type="region of interest" description="Disordered" evidence="1">
    <location>
        <begin position="72"/>
        <end position="151"/>
    </location>
</feature>
<feature type="compositionally biased region" description="Polar residues" evidence="1">
    <location>
        <begin position="270"/>
        <end position="281"/>
    </location>
</feature>
<feature type="compositionally biased region" description="Basic and acidic residues" evidence="1">
    <location>
        <begin position="126"/>
        <end position="145"/>
    </location>
</feature>
<feature type="compositionally biased region" description="Low complexity" evidence="1">
    <location>
        <begin position="786"/>
        <end position="796"/>
    </location>
</feature>
<keyword evidence="3" id="KW-1185">Reference proteome</keyword>
<dbReference type="EMBL" id="BFAD01000001">
    <property type="protein sequence ID" value="GBE77686.1"/>
    <property type="molecule type" value="Genomic_DNA"/>
</dbReference>
<dbReference type="GeneID" id="38774603"/>
<feature type="compositionally biased region" description="Basic residues" evidence="1">
    <location>
        <begin position="537"/>
        <end position="548"/>
    </location>
</feature>
<gene>
    <name evidence="2" type="ORF">SCP_0105680</name>
</gene>
<feature type="compositionally biased region" description="Polar residues" evidence="1">
    <location>
        <begin position="584"/>
        <end position="599"/>
    </location>
</feature>
<reference evidence="2 3" key="1">
    <citation type="journal article" date="2018" name="Sci. Rep.">
        <title>Genome sequence of the cauliflower mushroom Sparassis crispa (Hanabiratake) and its association with beneficial usage.</title>
        <authorList>
            <person name="Kiyama R."/>
            <person name="Furutani Y."/>
            <person name="Kawaguchi K."/>
            <person name="Nakanishi T."/>
        </authorList>
    </citation>
    <scope>NUCLEOTIDE SEQUENCE [LARGE SCALE GENOMIC DNA]</scope>
</reference>
<feature type="compositionally biased region" description="Low complexity" evidence="1">
    <location>
        <begin position="313"/>
        <end position="325"/>
    </location>
</feature>
<dbReference type="OrthoDB" id="3195323at2759"/>
<accession>A0A401G693</accession>
<organism evidence="2 3">
    <name type="scientific">Sparassis crispa</name>
    <dbReference type="NCBI Taxonomy" id="139825"/>
    <lineage>
        <taxon>Eukaryota</taxon>
        <taxon>Fungi</taxon>
        <taxon>Dikarya</taxon>
        <taxon>Basidiomycota</taxon>
        <taxon>Agaricomycotina</taxon>
        <taxon>Agaricomycetes</taxon>
        <taxon>Polyporales</taxon>
        <taxon>Sparassidaceae</taxon>
        <taxon>Sparassis</taxon>
    </lineage>
</organism>
<name>A0A401G693_9APHY</name>
<evidence type="ECO:0000256" key="1">
    <source>
        <dbReference type="SAM" id="MobiDB-lite"/>
    </source>
</evidence>
<feature type="region of interest" description="Disordered" evidence="1">
    <location>
        <begin position="189"/>
        <end position="347"/>
    </location>
</feature>
<dbReference type="AlphaFoldDB" id="A0A401G693"/>
<feature type="region of interest" description="Disordered" evidence="1">
    <location>
        <begin position="433"/>
        <end position="486"/>
    </location>
</feature>
<feature type="region of interest" description="Disordered" evidence="1">
    <location>
        <begin position="992"/>
        <end position="1011"/>
    </location>
</feature>
<feature type="region of interest" description="Disordered" evidence="1">
    <location>
        <begin position="1"/>
        <end position="58"/>
    </location>
</feature>
<proteinExistence type="predicted"/>
<evidence type="ECO:0000313" key="3">
    <source>
        <dbReference type="Proteomes" id="UP000287166"/>
    </source>
</evidence>
<sequence length="1011" mass="109248">MSSTMGPTSQAKSWWSRSKSKDSSGLTPKRSFSNLVDDEKHMRSAPRKLTKTKDATAGLKFNTLASAMGFRSKKLPSLAIQDPPTNTSVHRSTSDNSAPSPFYTNRPPAKSVSTARSSEYDGDEASDPHDIPEPRTPSDHPRDRMSYQTSVLTLSEMDPFAAGGVVIQQSQDSYRQSVFSDSSLLEPHRKRSDFVSNNRTSYASSSSNSHSYLSEPRSGKMSSRITRSSRTPSDTSMKQEPRRQETLFVDDGRSVASAEPRSIRARLKTPSGSNSSCSTVTPGDYRNRLSEPPPGAPHPHPRARASDPHGFHSPLGAASPSLSPLTFAGPSVTPPPGTDSPVSPSSTRPLVLVRKASASIVHMPPPSLAPPTANLPPPPLSSFVAPEPSSSADNLSIFLSNPPSPSTSSVSLAPSFEFSVEDSAGDAIGHLMQDVYPPLPEGCSRQSKGNGRRRHIDAESSNSSMRRLPPPHGDYMHPDQSMSAHTSPKLLKKLPSQQSLLGKHYSEQSLTSSVVSLGQDEYANWRGSSGSLSSSKTPRKQRSFHHSRLPLPPLPALRHANSYNHSSTPPEGRLPTPSSPPTTDQQQRKSGFTHTTPTSARKRLFSGSSSRRSTSSQGPASPATSAEDETRSVINTDEPRTQSRSSSSAVQKVMISFGNFGHPLSLSTKNACVAPSSFWSEPGDSMSSSYGDKSASQTEYTPQHIIPPADMLKLEQQLAEEAAQRDREMDQEHKPKLELQPRDFGFAFIGRRRRSDSKLSGSRTSSIMSSVSAATLPFGSEHHILGESSTSGTSSLRQTASARPSSTTNHNGKARELSADSSRLPLRSSSLMAKSFPKPPTSIARPSTAQPSISSPTSPTFSAFTVSPGRPPTSLPPPPRSRPSRENQPIQDDPVLKRSSIVPLHPLSPPPVHNRIRRPHTATSDSRNVQSLITSPPSSFDQQKVSKRRSIMKKPSFLDIEDELDATTENLMEMDIDVPPASPVMEGSFLDMEHGRDSLDTDASCDSGFYA</sequence>
<feature type="compositionally biased region" description="Polar residues" evidence="1">
    <location>
        <begin position="797"/>
        <end position="811"/>
    </location>
</feature>
<feature type="region of interest" description="Disordered" evidence="1">
    <location>
        <begin position="526"/>
        <end position="648"/>
    </location>
</feature>
<dbReference type="RefSeq" id="XP_027608599.1">
    <property type="nucleotide sequence ID" value="XM_027752798.1"/>
</dbReference>
<protein>
    <submittedName>
        <fullName evidence="2">Uncharacterized protein</fullName>
    </submittedName>
</protein>
<feature type="compositionally biased region" description="Polar residues" evidence="1">
    <location>
        <begin position="83"/>
        <end position="103"/>
    </location>
</feature>
<feature type="compositionally biased region" description="Polar residues" evidence="1">
    <location>
        <begin position="921"/>
        <end position="943"/>
    </location>
</feature>
<feature type="compositionally biased region" description="Polar residues" evidence="1">
    <location>
        <begin position="1"/>
        <end position="11"/>
    </location>
</feature>
<evidence type="ECO:0000313" key="2">
    <source>
        <dbReference type="EMBL" id="GBE77686.1"/>
    </source>
</evidence>
<feature type="region of interest" description="Disordered" evidence="1">
    <location>
        <begin position="782"/>
        <end position="948"/>
    </location>
</feature>
<dbReference type="Proteomes" id="UP000287166">
    <property type="component" value="Unassembled WGS sequence"/>
</dbReference>
<dbReference type="InParanoid" id="A0A401G693"/>
<comment type="caution">
    <text evidence="2">The sequence shown here is derived from an EMBL/GenBank/DDBJ whole genome shotgun (WGS) entry which is preliminary data.</text>
</comment>
<feature type="compositionally biased region" description="Low complexity" evidence="1">
    <location>
        <begin position="846"/>
        <end position="868"/>
    </location>
</feature>
<feature type="compositionally biased region" description="Basic and acidic residues" evidence="1">
    <location>
        <begin position="237"/>
        <end position="253"/>
    </location>
</feature>
<feature type="compositionally biased region" description="Low complexity" evidence="1">
    <location>
        <begin position="605"/>
        <end position="616"/>
    </location>
</feature>
<feature type="compositionally biased region" description="Low complexity" evidence="1">
    <location>
        <begin position="222"/>
        <end position="236"/>
    </location>
</feature>
<feature type="compositionally biased region" description="Low complexity" evidence="1">
    <location>
        <begin position="196"/>
        <end position="214"/>
    </location>
</feature>
<feature type="compositionally biased region" description="Pro residues" evidence="1">
    <location>
        <begin position="869"/>
        <end position="881"/>
    </location>
</feature>
<feature type="compositionally biased region" description="Low complexity" evidence="1">
    <location>
        <begin position="819"/>
        <end position="831"/>
    </location>
</feature>